<gene>
    <name evidence="1" type="ORF">GCM10011511_38880</name>
</gene>
<dbReference type="GO" id="GO:0010411">
    <property type="term" value="P:xyloglucan metabolic process"/>
    <property type="evidence" value="ECO:0007669"/>
    <property type="project" value="TreeGrafter"/>
</dbReference>
<evidence type="ECO:0000313" key="2">
    <source>
        <dbReference type="Proteomes" id="UP000607559"/>
    </source>
</evidence>
<protein>
    <recommendedName>
        <fullName evidence="3">Exo-alpha-sialidase</fullName>
    </recommendedName>
</protein>
<dbReference type="Gene3D" id="2.130.10.10">
    <property type="entry name" value="YVTN repeat-like/Quinoprotein amine dehydrogenase"/>
    <property type="match status" value="2"/>
</dbReference>
<dbReference type="AlphaFoldDB" id="A0A8J2XUL1"/>
<dbReference type="SUPFAM" id="SSF50939">
    <property type="entry name" value="Sialidases"/>
    <property type="match status" value="1"/>
</dbReference>
<dbReference type="Pfam" id="PF02012">
    <property type="entry name" value="BNR"/>
    <property type="match status" value="2"/>
</dbReference>
<organism evidence="1 2">
    <name type="scientific">Puia dinghuensis</name>
    <dbReference type="NCBI Taxonomy" id="1792502"/>
    <lineage>
        <taxon>Bacteria</taxon>
        <taxon>Pseudomonadati</taxon>
        <taxon>Bacteroidota</taxon>
        <taxon>Chitinophagia</taxon>
        <taxon>Chitinophagales</taxon>
        <taxon>Chitinophagaceae</taxon>
        <taxon>Puia</taxon>
    </lineage>
</organism>
<keyword evidence="2" id="KW-1185">Reference proteome</keyword>
<dbReference type="InterPro" id="IPR052025">
    <property type="entry name" value="Xyloglucanase_GH74"/>
</dbReference>
<name>A0A8J2XUL1_9BACT</name>
<reference evidence="1" key="2">
    <citation type="submission" date="2020-09" db="EMBL/GenBank/DDBJ databases">
        <authorList>
            <person name="Sun Q."/>
            <person name="Zhou Y."/>
        </authorList>
    </citation>
    <scope>NUCLEOTIDE SEQUENCE</scope>
    <source>
        <strain evidence="1">CGMCC 1.15448</strain>
    </source>
</reference>
<dbReference type="InterPro" id="IPR002860">
    <property type="entry name" value="BNR_rpt"/>
</dbReference>
<dbReference type="PANTHER" id="PTHR43739">
    <property type="entry name" value="XYLOGLUCANASE (EUROFUNG)"/>
    <property type="match status" value="1"/>
</dbReference>
<dbReference type="Proteomes" id="UP000607559">
    <property type="component" value="Unassembled WGS sequence"/>
</dbReference>
<proteinExistence type="predicted"/>
<evidence type="ECO:0008006" key="3">
    <source>
        <dbReference type="Google" id="ProtNLM"/>
    </source>
</evidence>
<dbReference type="EMBL" id="BMJC01000004">
    <property type="protein sequence ID" value="GGB11495.1"/>
    <property type="molecule type" value="Genomic_DNA"/>
</dbReference>
<sequence length="359" mass="39698">MFYFKFKKMKKLFVFVPAILLVLFLLNAFVLKKKDAAKGIRNESGLVNTVFKSTDGGQTWQDIGNGLPENLRKDSIRGKSFFANDKGLFLRVGNGLYHSTPNATAPFWTKEISPDEHSSIAPGKSGIFVYNNYWGINLRKRDGTSVWSTISGNFQGTRMRAFETAGGAIFIGTDRGLFKTTNDGKTWELVYAGGLVGNLAESNGVLVAISTRSIIRSADNGENWAVVDREGGAAFDVKQIRGGFVAITSSTEWLSPNTGRLRTSFDGGKTWQPIEASLQDKVVIDSIWRTWDDRPRVQAFIASIIQVGENFFCAYPYGLFRSSDKGKTWKLSLPSVQNKVFNLFVSGNVIYAIRSKGGC</sequence>
<comment type="caution">
    <text evidence="1">The sequence shown here is derived from an EMBL/GenBank/DDBJ whole genome shotgun (WGS) entry which is preliminary data.</text>
</comment>
<dbReference type="PANTHER" id="PTHR43739:SF5">
    <property type="entry name" value="EXO-ALPHA-SIALIDASE"/>
    <property type="match status" value="1"/>
</dbReference>
<accession>A0A8J2XUL1</accession>
<reference evidence="1" key="1">
    <citation type="journal article" date="2014" name="Int. J. Syst. Evol. Microbiol.">
        <title>Complete genome sequence of Corynebacterium casei LMG S-19264T (=DSM 44701T), isolated from a smear-ripened cheese.</title>
        <authorList>
            <consortium name="US DOE Joint Genome Institute (JGI-PGF)"/>
            <person name="Walter F."/>
            <person name="Albersmeier A."/>
            <person name="Kalinowski J."/>
            <person name="Ruckert C."/>
        </authorList>
    </citation>
    <scope>NUCLEOTIDE SEQUENCE</scope>
    <source>
        <strain evidence="1">CGMCC 1.15448</strain>
    </source>
</reference>
<dbReference type="InterPro" id="IPR015943">
    <property type="entry name" value="WD40/YVTN_repeat-like_dom_sf"/>
</dbReference>
<dbReference type="InterPro" id="IPR036278">
    <property type="entry name" value="Sialidase_sf"/>
</dbReference>
<evidence type="ECO:0000313" key="1">
    <source>
        <dbReference type="EMBL" id="GGB11495.1"/>
    </source>
</evidence>